<evidence type="ECO:0000313" key="2">
    <source>
        <dbReference type="EMBL" id="MBW8185920.1"/>
    </source>
</evidence>
<dbReference type="RefSeq" id="WP_220111276.1">
    <property type="nucleotide sequence ID" value="NZ_JAHZST010000018.1"/>
</dbReference>
<keyword evidence="1" id="KW-1133">Transmembrane helix</keyword>
<proteinExistence type="predicted"/>
<organism evidence="2 3">
    <name type="scientific">Shewanella nanhaiensis</name>
    <dbReference type="NCBI Taxonomy" id="2864872"/>
    <lineage>
        <taxon>Bacteria</taxon>
        <taxon>Pseudomonadati</taxon>
        <taxon>Pseudomonadota</taxon>
        <taxon>Gammaproteobacteria</taxon>
        <taxon>Alteromonadales</taxon>
        <taxon>Shewanellaceae</taxon>
        <taxon>Shewanella</taxon>
    </lineage>
</organism>
<name>A0ABS7E8P0_9GAMM</name>
<feature type="transmembrane region" description="Helical" evidence="1">
    <location>
        <begin position="52"/>
        <end position="74"/>
    </location>
</feature>
<dbReference type="Pfam" id="PF11335">
    <property type="entry name" value="DUF3137"/>
    <property type="match status" value="1"/>
</dbReference>
<accession>A0ABS7E8P0</accession>
<dbReference type="Proteomes" id="UP001195963">
    <property type="component" value="Unassembled WGS sequence"/>
</dbReference>
<evidence type="ECO:0000256" key="1">
    <source>
        <dbReference type="SAM" id="Phobius"/>
    </source>
</evidence>
<protein>
    <submittedName>
        <fullName evidence="2">DUF3137 domain-containing protein</fullName>
    </submittedName>
</protein>
<keyword evidence="1" id="KW-0472">Membrane</keyword>
<evidence type="ECO:0000313" key="3">
    <source>
        <dbReference type="Proteomes" id="UP001195963"/>
    </source>
</evidence>
<gene>
    <name evidence="2" type="ORF">K0625_19955</name>
</gene>
<dbReference type="EMBL" id="JAHZST010000018">
    <property type="protein sequence ID" value="MBW8185920.1"/>
    <property type="molecule type" value="Genomic_DNA"/>
</dbReference>
<feature type="transmembrane region" description="Helical" evidence="1">
    <location>
        <begin position="80"/>
        <end position="101"/>
    </location>
</feature>
<dbReference type="InterPro" id="IPR021484">
    <property type="entry name" value="DUF3137"/>
</dbReference>
<sequence>MNPMEFTIPEEDKLPFTEYYKKYIAPKCQSYELERISAVAKQTKRRKVSQPLTYLGMAIFFASFAFCFYALAILDDGGLFFIGLVAAIFAMVCVAIINIWANGEASKLRDNIFSDIYPTVIGYFGKSFELNPSQLPELGEYQEYGILPDYDRGHFDDSFKGRYKDVPFVLREVVLEESDGHKDNKKQYKTVFDGILVEFSIPKRFSGTTVISQDKGFFANRLTSFMSKLSRVKLEDVDFEQHFEVYSSDQVEARYLLNTAAMERFLSLARFYRAGLEASFNEQKLLIKLSSKHNYFEPQLDISKPLSFRGDIEQLFKELTEIFSLIDALNLDANTGL</sequence>
<reference evidence="2 3" key="1">
    <citation type="submission" date="2021-07" db="EMBL/GenBank/DDBJ databases">
        <title>Shewanella sp. nov, isolated from SCS.</title>
        <authorList>
            <person name="Cao W.R."/>
        </authorList>
    </citation>
    <scope>NUCLEOTIDE SEQUENCE [LARGE SCALE GENOMIC DNA]</scope>
    <source>
        <strain evidence="2 3">NR704-98</strain>
    </source>
</reference>
<keyword evidence="1" id="KW-0812">Transmembrane</keyword>
<keyword evidence="3" id="KW-1185">Reference proteome</keyword>
<comment type="caution">
    <text evidence="2">The sequence shown here is derived from an EMBL/GenBank/DDBJ whole genome shotgun (WGS) entry which is preliminary data.</text>
</comment>